<accession>A0ABV9BY24</accession>
<dbReference type="Pfam" id="PF05036">
    <property type="entry name" value="SPOR"/>
    <property type="match status" value="1"/>
</dbReference>
<dbReference type="PANTHER" id="PTHR38687">
    <property type="entry name" value="CELL DIVISION PROTEIN DEDD-RELATED"/>
    <property type="match status" value="1"/>
</dbReference>
<reference evidence="5" key="1">
    <citation type="journal article" date="2019" name="Int. J. Syst. Evol. Microbiol.">
        <title>The Global Catalogue of Microorganisms (GCM) 10K type strain sequencing project: providing services to taxonomists for standard genome sequencing and annotation.</title>
        <authorList>
            <consortium name="The Broad Institute Genomics Platform"/>
            <consortium name="The Broad Institute Genome Sequencing Center for Infectious Disease"/>
            <person name="Wu L."/>
            <person name="Ma J."/>
        </authorList>
    </citation>
    <scope>NUCLEOTIDE SEQUENCE [LARGE SCALE GENOMIC DNA]</scope>
    <source>
        <strain evidence="5">CCM 4481</strain>
    </source>
</reference>
<gene>
    <name evidence="4" type="ORF">ACFO5W_02680</name>
</gene>
<dbReference type="InterPro" id="IPR052521">
    <property type="entry name" value="Cell_div_SPOR-domain"/>
</dbReference>
<feature type="compositionally biased region" description="Low complexity" evidence="1">
    <location>
        <begin position="64"/>
        <end position="81"/>
    </location>
</feature>
<dbReference type="Proteomes" id="UP001595961">
    <property type="component" value="Unassembled WGS sequence"/>
</dbReference>
<organism evidence="4 5">
    <name type="scientific">Dyella halodurans</name>
    <dbReference type="NCBI Taxonomy" id="1920171"/>
    <lineage>
        <taxon>Bacteria</taxon>
        <taxon>Pseudomonadati</taxon>
        <taxon>Pseudomonadota</taxon>
        <taxon>Gammaproteobacteria</taxon>
        <taxon>Lysobacterales</taxon>
        <taxon>Rhodanobacteraceae</taxon>
        <taxon>Dyella</taxon>
    </lineage>
</organism>
<feature type="domain" description="SPOR" evidence="3">
    <location>
        <begin position="163"/>
        <end position="241"/>
    </location>
</feature>
<feature type="compositionally biased region" description="Pro residues" evidence="1">
    <location>
        <begin position="46"/>
        <end position="56"/>
    </location>
</feature>
<evidence type="ECO:0000256" key="1">
    <source>
        <dbReference type="SAM" id="MobiDB-lite"/>
    </source>
</evidence>
<evidence type="ECO:0000256" key="2">
    <source>
        <dbReference type="SAM" id="Phobius"/>
    </source>
</evidence>
<feature type="region of interest" description="Disordered" evidence="1">
    <location>
        <begin position="46"/>
        <end position="87"/>
    </location>
</feature>
<sequence>MAARKGKGRQAVRNNSGGMPGWGWAVIGILIGAVLMFVASGHLPMAPRPNEGPQPNPQATAQRGSDAGAAASESTSATDNAPAPKKPQYDFYSVLSEKEVRIPDAVISAQAKAEQQQKQQAQQAAQSAAQQQASVQKPANAPVAVAEAVTAAPEAAVKAPPPAAGAGGYLLQVGAFPSPADAETLKAKLAMQGFVANVASVSVNGQTYNRVRLGPFHSATELETAKQRLASAGINAIALKEGK</sequence>
<name>A0ABV9BY24_9GAMM</name>
<keyword evidence="5" id="KW-1185">Reference proteome</keyword>
<dbReference type="InterPro" id="IPR007730">
    <property type="entry name" value="SPOR-like_dom"/>
</dbReference>
<dbReference type="PROSITE" id="PS51724">
    <property type="entry name" value="SPOR"/>
    <property type="match status" value="1"/>
</dbReference>
<comment type="caution">
    <text evidence="4">The sequence shown here is derived from an EMBL/GenBank/DDBJ whole genome shotgun (WGS) entry which is preliminary data.</text>
</comment>
<dbReference type="InterPro" id="IPR036680">
    <property type="entry name" value="SPOR-like_sf"/>
</dbReference>
<feature type="transmembrane region" description="Helical" evidence="2">
    <location>
        <begin position="21"/>
        <end position="43"/>
    </location>
</feature>
<keyword evidence="2" id="KW-1133">Transmembrane helix</keyword>
<evidence type="ECO:0000313" key="5">
    <source>
        <dbReference type="Proteomes" id="UP001595961"/>
    </source>
</evidence>
<keyword evidence="2" id="KW-0812">Transmembrane</keyword>
<keyword evidence="2" id="KW-0472">Membrane</keyword>
<dbReference type="SUPFAM" id="SSF110997">
    <property type="entry name" value="Sporulation related repeat"/>
    <property type="match status" value="1"/>
</dbReference>
<dbReference type="Gene3D" id="3.30.70.1070">
    <property type="entry name" value="Sporulation related repeat"/>
    <property type="match status" value="1"/>
</dbReference>
<evidence type="ECO:0000259" key="3">
    <source>
        <dbReference type="PROSITE" id="PS51724"/>
    </source>
</evidence>
<proteinExistence type="predicted"/>
<evidence type="ECO:0000313" key="4">
    <source>
        <dbReference type="EMBL" id="MFC4525533.1"/>
    </source>
</evidence>
<dbReference type="PANTHER" id="PTHR38687:SF1">
    <property type="entry name" value="CELL DIVISION PROTEIN DEDD"/>
    <property type="match status" value="1"/>
</dbReference>
<protein>
    <submittedName>
        <fullName evidence="4">SPOR domain-containing protein</fullName>
    </submittedName>
</protein>
<dbReference type="RefSeq" id="WP_266152100.1">
    <property type="nucleotide sequence ID" value="NZ_CP064028.1"/>
</dbReference>
<dbReference type="EMBL" id="JBHSGA010000004">
    <property type="protein sequence ID" value="MFC4525533.1"/>
    <property type="molecule type" value="Genomic_DNA"/>
</dbReference>